<accession>A0A1Q2HV14</accession>
<gene>
    <name evidence="10" type="primary">ytrF1</name>
    <name evidence="10" type="ORF">CGLAU_03280</name>
</gene>
<feature type="domain" description="ABC3 transporter permease C-terminal" evidence="8">
    <location>
        <begin position="731"/>
        <end position="847"/>
    </location>
</feature>
<evidence type="ECO:0000256" key="1">
    <source>
        <dbReference type="ARBA" id="ARBA00004651"/>
    </source>
</evidence>
<organism evidence="10 11">
    <name type="scientific">Corynebacterium glaucum</name>
    <dbReference type="NCBI Taxonomy" id="187491"/>
    <lineage>
        <taxon>Bacteria</taxon>
        <taxon>Bacillati</taxon>
        <taxon>Actinomycetota</taxon>
        <taxon>Actinomycetes</taxon>
        <taxon>Mycobacteriales</taxon>
        <taxon>Corynebacteriaceae</taxon>
        <taxon>Corynebacterium</taxon>
    </lineage>
</organism>
<dbReference type="Pfam" id="PF12704">
    <property type="entry name" value="MacB_PCD"/>
    <property type="match status" value="2"/>
</dbReference>
<feature type="domain" description="MacB-like periplasmic core" evidence="9">
    <location>
        <begin position="21"/>
        <end position="230"/>
    </location>
</feature>
<evidence type="ECO:0000259" key="8">
    <source>
        <dbReference type="Pfam" id="PF02687"/>
    </source>
</evidence>
<dbReference type="InterPro" id="IPR003838">
    <property type="entry name" value="ABC3_permease_C"/>
</dbReference>
<feature type="transmembrane region" description="Helical" evidence="7">
    <location>
        <begin position="780"/>
        <end position="802"/>
    </location>
</feature>
<evidence type="ECO:0000256" key="6">
    <source>
        <dbReference type="ARBA" id="ARBA00038076"/>
    </source>
</evidence>
<proteinExistence type="inferred from homology"/>
<evidence type="ECO:0000256" key="2">
    <source>
        <dbReference type="ARBA" id="ARBA00022475"/>
    </source>
</evidence>
<keyword evidence="4 7" id="KW-1133">Transmembrane helix</keyword>
<dbReference type="Pfam" id="PF02687">
    <property type="entry name" value="FtsX"/>
    <property type="match status" value="2"/>
</dbReference>
<feature type="transmembrane region" description="Helical" evidence="7">
    <location>
        <begin position="432"/>
        <end position="454"/>
    </location>
</feature>
<dbReference type="OrthoDB" id="9780560at2"/>
<feature type="transmembrane region" description="Helical" evidence="7">
    <location>
        <begin position="814"/>
        <end position="837"/>
    </location>
</feature>
<name>A0A1Q2HV14_9CORY</name>
<feature type="transmembrane region" description="Helical" evidence="7">
    <location>
        <begin position="487"/>
        <end position="507"/>
    </location>
</feature>
<evidence type="ECO:0000256" key="7">
    <source>
        <dbReference type="SAM" id="Phobius"/>
    </source>
</evidence>
<feature type="domain" description="MacB-like periplasmic core" evidence="9">
    <location>
        <begin position="483"/>
        <end position="631"/>
    </location>
</feature>
<keyword evidence="5 7" id="KW-0472">Membrane</keyword>
<evidence type="ECO:0000256" key="5">
    <source>
        <dbReference type="ARBA" id="ARBA00023136"/>
    </source>
</evidence>
<dbReference type="AlphaFoldDB" id="A0A1Q2HV14"/>
<feature type="transmembrane region" description="Helical" evidence="7">
    <location>
        <begin position="405"/>
        <end position="426"/>
    </location>
</feature>
<evidence type="ECO:0000256" key="4">
    <source>
        <dbReference type="ARBA" id="ARBA00022989"/>
    </source>
</evidence>
<keyword evidence="11" id="KW-1185">Reference proteome</keyword>
<dbReference type="GO" id="GO:0022857">
    <property type="term" value="F:transmembrane transporter activity"/>
    <property type="evidence" value="ECO:0007669"/>
    <property type="project" value="TreeGrafter"/>
</dbReference>
<dbReference type="RefSeq" id="WP_095659456.1">
    <property type="nucleotide sequence ID" value="NZ_CP019688.1"/>
</dbReference>
<keyword evidence="3 7" id="KW-0812">Transmembrane</keyword>
<evidence type="ECO:0000313" key="11">
    <source>
        <dbReference type="Proteomes" id="UP000217209"/>
    </source>
</evidence>
<dbReference type="InterPro" id="IPR050250">
    <property type="entry name" value="Macrolide_Exporter_MacB"/>
</dbReference>
<feature type="transmembrane region" description="Helical" evidence="7">
    <location>
        <begin position="355"/>
        <end position="374"/>
    </location>
</feature>
<comment type="subcellular location">
    <subcellularLocation>
        <location evidence="1">Cell membrane</location>
        <topology evidence="1">Multi-pass membrane protein</topology>
    </subcellularLocation>
</comment>
<dbReference type="EMBL" id="CP019688">
    <property type="protein sequence ID" value="AQQ14640.1"/>
    <property type="molecule type" value="Genomic_DNA"/>
</dbReference>
<evidence type="ECO:0000256" key="3">
    <source>
        <dbReference type="ARBA" id="ARBA00022692"/>
    </source>
</evidence>
<dbReference type="PANTHER" id="PTHR30572:SF4">
    <property type="entry name" value="ABC TRANSPORTER PERMEASE YTRF"/>
    <property type="match status" value="1"/>
</dbReference>
<comment type="similarity">
    <text evidence="6">Belongs to the ABC-4 integral membrane protein family.</text>
</comment>
<evidence type="ECO:0000259" key="9">
    <source>
        <dbReference type="Pfam" id="PF12704"/>
    </source>
</evidence>
<protein>
    <submittedName>
        <fullName evidence="10">ABC transporter permease YtrF</fullName>
    </submittedName>
</protein>
<dbReference type="GO" id="GO:0005886">
    <property type="term" value="C:plasma membrane"/>
    <property type="evidence" value="ECO:0007669"/>
    <property type="project" value="UniProtKB-SubCell"/>
</dbReference>
<feature type="transmembrane region" description="Helical" evidence="7">
    <location>
        <begin position="20"/>
        <end position="44"/>
    </location>
</feature>
<keyword evidence="2" id="KW-1003">Cell membrane</keyword>
<sequence length="852" mass="89549">MNAAIAQLSWRNIRANTTRLLLSLIAVVLGTGFVAGGFILTATLNKAFEDIISNNYEGVDVVVKGSMEHPLDRITTKETLEKLPEVELAEPSGTQAVALLIDDTPVQARGGGTWILPFTPDGERIGFSELTMVEGDAPDESGHGVINASTAEQYDVQVGDTVAVVDRTGRHEFTIDGIYDPGFDAGNWAGLQIPQDQYWDEYSVDNIANVVSVRAAEGTSPEAAVDAISTALPDAEVKTGEQATEDESAAVREQLAFISYILAAFGLIALLVGSFIISNTFSMIVAQRQKEYALLRALGMSQHQLTGSVAVEAFIIGLIGSVLGIGVGFGLIALIVWGMERAEVGFPNAGIGLNWQAVVISLVVGLLVTLWGAWAPARRAGAVRPVEAMRSGETSTAQPLRARTVIGAVLMLAGIGATAAGAFVDASTANRAMLVGVGALAMVAGWLLLSAAIVRVISGATPRSWPPVGVLAGTNLARNPRRTASTAFALMLGVTLVSAVGILGASMKNSVFGVVDEQLRADAVITKSAPSLEFPANAMEEIRAMPEVTGSFDSLAAPVAVIRPGSTPEQTAEAASGNGFDAIISSDPTDVINLEVAEGDFADLVNGPGVGMSRSEADKFGVSLGDTVQVVSPVSPELIDEPLAVIWEDSDVFMGVGISAHTARKLVPNEDQWMRVNAMVTFREDMDEQEGIAKLEETVKPFAVLQVQDRYEFRDQSAGQIDGLLSVVYGLLALSVVIAIFGIINTLALSITERRREFGTLRAVGMQRAQVRRMIAMESVVIAVLGALAGIVLGTWVGYAFVQTLSDTGLDRTLIPWAQLGGVLAVAVVVGIVAALVPSRQAARTHPLAATG</sequence>
<feature type="transmembrane region" description="Helical" evidence="7">
    <location>
        <begin position="727"/>
        <end position="752"/>
    </location>
</feature>
<feature type="transmembrane region" description="Helical" evidence="7">
    <location>
        <begin position="307"/>
        <end position="335"/>
    </location>
</feature>
<evidence type="ECO:0000313" key="10">
    <source>
        <dbReference type="EMBL" id="AQQ14640.1"/>
    </source>
</evidence>
<feature type="transmembrane region" description="Helical" evidence="7">
    <location>
        <begin position="257"/>
        <end position="286"/>
    </location>
</feature>
<feature type="domain" description="ABC3 transporter permease C-terminal" evidence="8">
    <location>
        <begin position="264"/>
        <end position="380"/>
    </location>
</feature>
<dbReference type="InterPro" id="IPR025857">
    <property type="entry name" value="MacB_PCD"/>
</dbReference>
<dbReference type="PANTHER" id="PTHR30572">
    <property type="entry name" value="MEMBRANE COMPONENT OF TRANSPORTER-RELATED"/>
    <property type="match status" value="1"/>
</dbReference>
<reference evidence="10 11" key="1">
    <citation type="submission" date="2016-12" db="EMBL/GenBank/DDBJ databases">
        <authorList>
            <person name="Song W.-J."/>
            <person name="Kurnit D.M."/>
        </authorList>
    </citation>
    <scope>NUCLEOTIDE SEQUENCE [LARGE SCALE GENOMIC DNA]</scope>
    <source>
        <strain evidence="10 11">DSM 30827</strain>
    </source>
</reference>
<dbReference type="KEGG" id="cgv:CGLAU_03280"/>
<dbReference type="Proteomes" id="UP000217209">
    <property type="component" value="Chromosome"/>
</dbReference>